<evidence type="ECO:0000313" key="9">
    <source>
        <dbReference type="EMBL" id="MQX54749.1"/>
    </source>
</evidence>
<proteinExistence type="inferred from homology"/>
<feature type="signal peptide" evidence="8">
    <location>
        <begin position="1"/>
        <end position="18"/>
    </location>
</feature>
<evidence type="ECO:0000256" key="5">
    <source>
        <dbReference type="ARBA" id="ARBA00022729"/>
    </source>
</evidence>
<comment type="pathway">
    <text evidence="2">Glycan biosynthesis; alginate biosynthesis.</text>
</comment>
<dbReference type="GO" id="GO:0042121">
    <property type="term" value="P:alginic acid biosynthetic process"/>
    <property type="evidence" value="ECO:0007669"/>
    <property type="project" value="UniProtKB-UniPathway"/>
</dbReference>
<sequence length="209" mass="22677">MRVWLMILTILLSLPVWAAQDGNEGLYEMAAPPDSAFIRVVNISQVQTTVAMDEWRQSLAPGQAGDYLYRPAGEAQLKVNDKPFTFSFEKRSVQTLVFDGASLVPHQDTYFNSRLKALLVMYNLSTQPASLQTSNGAVNVIGPLLSGTSGERQINGVKVSLKVALDSGAELPLQEVVLQRGRVYTVLVTPGSSGAEARLEETHVATTTP</sequence>
<organism evidence="9 10">
    <name type="scientific">Alcanivorax sediminis</name>
    <dbReference type="NCBI Taxonomy" id="2663008"/>
    <lineage>
        <taxon>Bacteria</taxon>
        <taxon>Pseudomonadati</taxon>
        <taxon>Pseudomonadota</taxon>
        <taxon>Gammaproteobacteria</taxon>
        <taxon>Oceanospirillales</taxon>
        <taxon>Alcanivoracaceae</taxon>
        <taxon>Alcanivorax</taxon>
    </lineage>
</organism>
<dbReference type="RefSeq" id="WP_153502317.1">
    <property type="nucleotide sequence ID" value="NZ_WIRE01000003.1"/>
</dbReference>
<evidence type="ECO:0000313" key="10">
    <source>
        <dbReference type="Proteomes" id="UP000469421"/>
    </source>
</evidence>
<dbReference type="GO" id="GO:0042597">
    <property type="term" value="C:periplasmic space"/>
    <property type="evidence" value="ECO:0007669"/>
    <property type="project" value="UniProtKB-SubCell"/>
</dbReference>
<name>A0A6N7LW85_9GAMM</name>
<keyword evidence="9" id="KW-0808">Transferase</keyword>
<feature type="chain" id="PRO_5027051670" description="Alginate biosynthesis protein AlgF" evidence="8">
    <location>
        <begin position="19"/>
        <end position="209"/>
    </location>
</feature>
<dbReference type="EMBL" id="WIRE01000003">
    <property type="protein sequence ID" value="MQX54749.1"/>
    <property type="molecule type" value="Genomic_DNA"/>
</dbReference>
<evidence type="ECO:0000256" key="7">
    <source>
        <dbReference type="ARBA" id="ARBA00022841"/>
    </source>
</evidence>
<keyword evidence="6" id="KW-0574">Periplasm</keyword>
<dbReference type="AlphaFoldDB" id="A0A6N7LW85"/>
<accession>A0A6N7LW85</accession>
<keyword evidence="7" id="KW-0016">Alginate biosynthesis</keyword>
<dbReference type="InterPro" id="IPR035422">
    <property type="entry name" value="AlgF"/>
</dbReference>
<keyword evidence="5 8" id="KW-0732">Signal</keyword>
<dbReference type="Pfam" id="PF11182">
    <property type="entry name" value="AlgF"/>
    <property type="match status" value="1"/>
</dbReference>
<comment type="caution">
    <text evidence="9">The sequence shown here is derived from an EMBL/GenBank/DDBJ whole genome shotgun (WGS) entry which is preliminary data.</text>
</comment>
<evidence type="ECO:0000256" key="2">
    <source>
        <dbReference type="ARBA" id="ARBA00005182"/>
    </source>
</evidence>
<evidence type="ECO:0000256" key="3">
    <source>
        <dbReference type="ARBA" id="ARBA00010033"/>
    </source>
</evidence>
<reference evidence="9 10" key="1">
    <citation type="submission" date="2019-10" db="EMBL/GenBank/DDBJ databases">
        <title>Alcanivorax sp.PA15-N-34 draft genome sequence.</title>
        <authorList>
            <person name="Liao X."/>
            <person name="Shao Z."/>
        </authorList>
    </citation>
    <scope>NUCLEOTIDE SEQUENCE [LARGE SCALE GENOMIC DNA]</scope>
    <source>
        <strain evidence="9 10">PA15-N-34</strain>
    </source>
</reference>
<keyword evidence="10" id="KW-1185">Reference proteome</keyword>
<dbReference type="GO" id="GO:0016740">
    <property type="term" value="F:transferase activity"/>
    <property type="evidence" value="ECO:0007669"/>
    <property type="project" value="UniProtKB-KW"/>
</dbReference>
<evidence type="ECO:0000256" key="8">
    <source>
        <dbReference type="SAM" id="SignalP"/>
    </source>
</evidence>
<dbReference type="UniPathway" id="UPA00286"/>
<evidence type="ECO:0000256" key="1">
    <source>
        <dbReference type="ARBA" id="ARBA00004418"/>
    </source>
</evidence>
<comment type="similarity">
    <text evidence="3">Belongs to the AlgF family.</text>
</comment>
<dbReference type="Proteomes" id="UP000469421">
    <property type="component" value="Unassembled WGS sequence"/>
</dbReference>
<evidence type="ECO:0000256" key="4">
    <source>
        <dbReference type="ARBA" id="ARBA00013964"/>
    </source>
</evidence>
<evidence type="ECO:0000256" key="6">
    <source>
        <dbReference type="ARBA" id="ARBA00022764"/>
    </source>
</evidence>
<protein>
    <recommendedName>
        <fullName evidence="4">Alginate biosynthesis protein AlgF</fullName>
    </recommendedName>
</protein>
<comment type="subcellular location">
    <subcellularLocation>
        <location evidence="1">Periplasm</location>
    </subcellularLocation>
</comment>
<gene>
    <name evidence="9" type="ORF">GFN93_16010</name>
</gene>